<dbReference type="InterPro" id="IPR016181">
    <property type="entry name" value="Acyl_CoA_acyltransferase"/>
</dbReference>
<reference evidence="2 3" key="1">
    <citation type="journal article" date="2021" name="Front. Microbiol.">
        <title>Comprehensive Comparative Genomics and Phenotyping of Methylobacterium Species.</title>
        <authorList>
            <person name="Alessa O."/>
            <person name="Ogura Y."/>
            <person name="Fujitani Y."/>
            <person name="Takami H."/>
            <person name="Hayashi T."/>
            <person name="Sahin N."/>
            <person name="Tani A."/>
        </authorList>
    </citation>
    <scope>NUCLEOTIDE SEQUENCE [LARGE SCALE GENOMIC DNA]</scope>
    <source>
        <strain evidence="2 3">DSM 23679</strain>
    </source>
</reference>
<evidence type="ECO:0000313" key="2">
    <source>
        <dbReference type="EMBL" id="GJD43774.1"/>
    </source>
</evidence>
<evidence type="ECO:0000313" key="3">
    <source>
        <dbReference type="Proteomes" id="UP001055117"/>
    </source>
</evidence>
<gene>
    <name evidence="2" type="ORF">AFCDBAGC_1628</name>
</gene>
<protein>
    <recommendedName>
        <fullName evidence="1">N-acetyltransferase domain-containing protein</fullName>
    </recommendedName>
</protein>
<comment type="caution">
    <text evidence="2">The sequence shown here is derived from an EMBL/GenBank/DDBJ whole genome shotgun (WGS) entry which is preliminary data.</text>
</comment>
<dbReference type="Proteomes" id="UP001055117">
    <property type="component" value="Unassembled WGS sequence"/>
</dbReference>
<accession>A0ABQ4QGA5</accession>
<feature type="domain" description="N-acetyltransferase" evidence="1">
    <location>
        <begin position="117"/>
        <end position="249"/>
    </location>
</feature>
<dbReference type="PROSITE" id="PS51186">
    <property type="entry name" value="GNAT"/>
    <property type="match status" value="1"/>
</dbReference>
<evidence type="ECO:0000259" key="1">
    <source>
        <dbReference type="PROSITE" id="PS51186"/>
    </source>
</evidence>
<name>A0ABQ4QGA5_9HYPH</name>
<keyword evidence="3" id="KW-1185">Reference proteome</keyword>
<dbReference type="RefSeq" id="WP_147832353.1">
    <property type="nucleotide sequence ID" value="NZ_BPQG01000022.1"/>
</dbReference>
<dbReference type="InterPro" id="IPR000182">
    <property type="entry name" value="GNAT_dom"/>
</dbReference>
<organism evidence="2 3">
    <name type="scientific">Methylobacterium cerastii</name>
    <dbReference type="NCBI Taxonomy" id="932741"/>
    <lineage>
        <taxon>Bacteria</taxon>
        <taxon>Pseudomonadati</taxon>
        <taxon>Pseudomonadota</taxon>
        <taxon>Alphaproteobacteria</taxon>
        <taxon>Hyphomicrobiales</taxon>
        <taxon>Methylobacteriaceae</taxon>
        <taxon>Methylobacterium</taxon>
    </lineage>
</organism>
<dbReference type="Gene3D" id="3.40.630.30">
    <property type="match status" value="1"/>
</dbReference>
<dbReference type="EMBL" id="BPQG01000022">
    <property type="protein sequence ID" value="GJD43774.1"/>
    <property type="molecule type" value="Genomic_DNA"/>
</dbReference>
<dbReference type="Pfam" id="PF24553">
    <property type="entry name" value="Rv0428c_C"/>
    <property type="match status" value="1"/>
</dbReference>
<sequence>MSQHDDLAWRAEAACLVACPASRQHLLDGWLLRASGGPTRRTNSLNPTPGPRGPADAAIAVCERAYAALGQPAIVRVVSLAPELDEPLAARGYGAEGHASTLFAALDGMPDGLDSGVRLMPAPDGDWLALRSRLAGADAQAAAIYAAMTGDLRGPRAFAALDLAGETASMGYTVLDGPLAVIESVATPPQLRGRGHARRTVGALMRWARANGAVGACLQVVAENAAALSLYRGLGFRTELLRYHYRRQG</sequence>
<dbReference type="InterPro" id="IPR056935">
    <property type="entry name" value="Rv0428c-like_C"/>
</dbReference>
<dbReference type="SUPFAM" id="SSF55729">
    <property type="entry name" value="Acyl-CoA N-acyltransferases (Nat)"/>
    <property type="match status" value="1"/>
</dbReference>
<proteinExistence type="predicted"/>